<keyword evidence="3 4" id="KW-0808">Transferase</keyword>
<name>A0AAP0HI75_9MAGN</name>
<gene>
    <name evidence="6" type="ORF">Syun_030398</name>
</gene>
<proteinExistence type="inferred from homology"/>
<dbReference type="Proteomes" id="UP001420932">
    <property type="component" value="Unassembled WGS sequence"/>
</dbReference>
<dbReference type="Pfam" id="PF00201">
    <property type="entry name" value="UDPGT"/>
    <property type="match status" value="1"/>
</dbReference>
<evidence type="ECO:0000256" key="5">
    <source>
        <dbReference type="RuleBase" id="RU362057"/>
    </source>
</evidence>
<dbReference type="EC" id="2.4.1.-" evidence="5"/>
<keyword evidence="2 4" id="KW-0328">Glycosyltransferase</keyword>
<evidence type="ECO:0000256" key="1">
    <source>
        <dbReference type="ARBA" id="ARBA00009995"/>
    </source>
</evidence>
<comment type="similarity">
    <text evidence="1 4">Belongs to the UDP-glycosyltransferase family.</text>
</comment>
<dbReference type="InterPro" id="IPR002213">
    <property type="entry name" value="UDP_glucos_trans"/>
</dbReference>
<accession>A0AAP0HI75</accession>
<evidence type="ECO:0000313" key="7">
    <source>
        <dbReference type="Proteomes" id="UP001420932"/>
    </source>
</evidence>
<dbReference type="PANTHER" id="PTHR48047">
    <property type="entry name" value="GLYCOSYLTRANSFERASE"/>
    <property type="match status" value="1"/>
</dbReference>
<dbReference type="AlphaFoldDB" id="A0AAP0HI75"/>
<dbReference type="Gene3D" id="3.40.50.2000">
    <property type="entry name" value="Glycogen Phosphorylase B"/>
    <property type="match status" value="2"/>
</dbReference>
<dbReference type="InterPro" id="IPR035595">
    <property type="entry name" value="UDP_glycos_trans_CS"/>
</dbReference>
<dbReference type="FunFam" id="3.40.50.2000:FF:000064">
    <property type="entry name" value="Glycosyltransferase"/>
    <property type="match status" value="1"/>
</dbReference>
<reference evidence="6 7" key="1">
    <citation type="submission" date="2024-01" db="EMBL/GenBank/DDBJ databases">
        <title>Genome assemblies of Stephania.</title>
        <authorList>
            <person name="Yang L."/>
        </authorList>
    </citation>
    <scope>NUCLEOTIDE SEQUENCE [LARGE SCALE GENOMIC DNA]</scope>
    <source>
        <strain evidence="6">YNDBR</strain>
        <tissue evidence="6">Leaf</tissue>
    </source>
</reference>
<sequence length="470" mass="52386">MLPYMAQGHMIPFTSLAKRITQSNPKFKITIVNTPLNIQSLQPTISSFPNIALSTLPFDPALHGLPPNSENTDSLSPHHTVRLFHASQSLQPHFHSFIAEIIATEQNPPLCIISDVFFGWAVEIAESFGISHVGFSTGGAYGTALYFSIWMNLPHRSTDAEEFEIVGFSKPIKICRSCLHPNLLAADGSDDWSLFFQKQISLTLRSDGLICNSIEEVEPLGLQLLREYTGVPVWPVGPLFLPHQQKQKQLRICMEWLDSKAEDSVLYISFGSQNTISEAQMMELAKGVEASETPFVWVIRPPMGFDLREKFRAEWVPEGFGEKNKNGLLIHGWGPQLEILKHRSVGGFLSHCGWNSVMESLSQGVPIIGWPLRAEQSYNAKMLVEEMGVCVEMARGVESRVDAGEVERVIKVVMGREGKGEEMRRRAGEIGEEIGRSVRDDGVDDGQRGSSLVALEDFLAFLMSKRKGNY</sequence>
<comment type="caution">
    <text evidence="6">The sequence shown here is derived from an EMBL/GenBank/DDBJ whole genome shotgun (WGS) entry which is preliminary data.</text>
</comment>
<dbReference type="PANTHER" id="PTHR48047:SF107">
    <property type="entry name" value="UDP-GLYCOSYLTRANSFERASE 92A1-LIKE"/>
    <property type="match status" value="1"/>
</dbReference>
<dbReference type="PROSITE" id="PS00375">
    <property type="entry name" value="UDPGT"/>
    <property type="match status" value="1"/>
</dbReference>
<evidence type="ECO:0000256" key="3">
    <source>
        <dbReference type="ARBA" id="ARBA00022679"/>
    </source>
</evidence>
<protein>
    <recommendedName>
        <fullName evidence="5">Glycosyltransferase</fullName>
        <ecNumber evidence="5">2.4.1.-</ecNumber>
    </recommendedName>
</protein>
<dbReference type="CDD" id="cd03784">
    <property type="entry name" value="GT1_Gtf-like"/>
    <property type="match status" value="1"/>
</dbReference>
<evidence type="ECO:0000313" key="6">
    <source>
        <dbReference type="EMBL" id="KAK9088004.1"/>
    </source>
</evidence>
<dbReference type="SUPFAM" id="SSF53756">
    <property type="entry name" value="UDP-Glycosyltransferase/glycogen phosphorylase"/>
    <property type="match status" value="1"/>
</dbReference>
<dbReference type="FunFam" id="3.40.50.2000:FF:000103">
    <property type="entry name" value="Glycosyltransferase"/>
    <property type="match status" value="1"/>
</dbReference>
<evidence type="ECO:0000256" key="2">
    <source>
        <dbReference type="ARBA" id="ARBA00022676"/>
    </source>
</evidence>
<dbReference type="EMBL" id="JBBNAF010000013">
    <property type="protein sequence ID" value="KAK9088004.1"/>
    <property type="molecule type" value="Genomic_DNA"/>
</dbReference>
<dbReference type="GO" id="GO:0035251">
    <property type="term" value="F:UDP-glucosyltransferase activity"/>
    <property type="evidence" value="ECO:0007669"/>
    <property type="project" value="TreeGrafter"/>
</dbReference>
<keyword evidence="7" id="KW-1185">Reference proteome</keyword>
<evidence type="ECO:0000256" key="4">
    <source>
        <dbReference type="RuleBase" id="RU003718"/>
    </source>
</evidence>
<organism evidence="6 7">
    <name type="scientific">Stephania yunnanensis</name>
    <dbReference type="NCBI Taxonomy" id="152371"/>
    <lineage>
        <taxon>Eukaryota</taxon>
        <taxon>Viridiplantae</taxon>
        <taxon>Streptophyta</taxon>
        <taxon>Embryophyta</taxon>
        <taxon>Tracheophyta</taxon>
        <taxon>Spermatophyta</taxon>
        <taxon>Magnoliopsida</taxon>
        <taxon>Ranunculales</taxon>
        <taxon>Menispermaceae</taxon>
        <taxon>Menispermoideae</taxon>
        <taxon>Cissampelideae</taxon>
        <taxon>Stephania</taxon>
    </lineage>
</organism>